<proteinExistence type="predicted"/>
<evidence type="ECO:0000256" key="1">
    <source>
        <dbReference type="ARBA" id="ARBA00001561"/>
    </source>
</evidence>
<reference evidence="7 8" key="1">
    <citation type="submission" date="2018-08" db="EMBL/GenBank/DDBJ databases">
        <title>A genome reference for cultivated species of the human gut microbiota.</title>
        <authorList>
            <person name="Zou Y."/>
            <person name="Xue W."/>
            <person name="Luo G."/>
        </authorList>
    </citation>
    <scope>NUCLEOTIDE SEQUENCE [LARGE SCALE GENOMIC DNA]</scope>
    <source>
        <strain evidence="7 8">AM30-26</strain>
    </source>
</reference>
<dbReference type="SUPFAM" id="SSF53187">
    <property type="entry name" value="Zn-dependent exopeptidases"/>
    <property type="match status" value="1"/>
</dbReference>
<evidence type="ECO:0000256" key="2">
    <source>
        <dbReference type="ARBA" id="ARBA00011901"/>
    </source>
</evidence>
<dbReference type="PANTHER" id="PTHR30404:SF0">
    <property type="entry name" value="N-ACETYLMURAMOYL-L-ALANINE AMIDASE AMIC"/>
    <property type="match status" value="1"/>
</dbReference>
<evidence type="ECO:0000313" key="7">
    <source>
        <dbReference type="EMBL" id="RHD83011.1"/>
    </source>
</evidence>
<comment type="caution">
    <text evidence="7">The sequence shown here is derived from an EMBL/GenBank/DDBJ whole genome shotgun (WGS) entry which is preliminary data.</text>
</comment>
<evidence type="ECO:0000256" key="3">
    <source>
        <dbReference type="ARBA" id="ARBA00022801"/>
    </source>
</evidence>
<name>A0A2J6ADP3_BACT4</name>
<dbReference type="Proteomes" id="UP000440614">
    <property type="component" value="Unassembled WGS sequence"/>
</dbReference>
<dbReference type="Proteomes" id="UP000436858">
    <property type="component" value="Unassembled WGS sequence"/>
</dbReference>
<dbReference type="EMBL" id="WCSY01000026">
    <property type="protein sequence ID" value="KAB4307107.1"/>
    <property type="molecule type" value="Genomic_DNA"/>
</dbReference>
<evidence type="ECO:0000313" key="8">
    <source>
        <dbReference type="Proteomes" id="UP000284785"/>
    </source>
</evidence>
<comment type="catalytic activity">
    <reaction evidence="1">
        <text>Hydrolyzes the link between N-acetylmuramoyl residues and L-amino acid residues in certain cell-wall glycopeptides.</text>
        <dbReference type="EC" id="3.5.1.28"/>
    </reaction>
</comment>
<dbReference type="Proteomes" id="UP000284785">
    <property type="component" value="Unassembled WGS sequence"/>
</dbReference>
<dbReference type="InterPro" id="IPR050695">
    <property type="entry name" value="N-acetylmuramoyl_amidase_3"/>
</dbReference>
<dbReference type="SMART" id="SM00646">
    <property type="entry name" value="Ami_3"/>
    <property type="match status" value="1"/>
</dbReference>
<dbReference type="EMBL" id="WCRY01000016">
    <property type="protein sequence ID" value="KAB4479860.1"/>
    <property type="molecule type" value="Genomic_DNA"/>
</dbReference>
<dbReference type="SMR" id="A0A2J6ADP3"/>
<dbReference type="CDD" id="cd02696">
    <property type="entry name" value="MurNAc-LAA"/>
    <property type="match status" value="1"/>
</dbReference>
<keyword evidence="3" id="KW-0378">Hydrolase</keyword>
<dbReference type="EMBL" id="QSJP01000024">
    <property type="protein sequence ID" value="RHD83011.1"/>
    <property type="molecule type" value="Genomic_DNA"/>
</dbReference>
<sequence>MIFVNVTGGNLQVVINKKEYCNMKILIDNGHGENTPGKCSPDGRLKEWAYTREIADRVVAGLRHRGEEAERIVKEDVDIPLSIRCRRVNKIYQESGGNAILISIHCNAAALGIDWLSAHGWSVFVSNNASANSKCLATSLAESAIMQSVFVRQPMPGQLFWTQNLAICRDTICPSVLTENFFQDNKEDVEFLLSPEGKQQVIQIHIDGILNYLKTIEL</sequence>
<reference evidence="9 10" key="2">
    <citation type="journal article" date="2019" name="Nat. Med.">
        <title>A library of human gut bacterial isolates paired with longitudinal multiomics data enables mechanistic microbiome research.</title>
        <authorList>
            <person name="Poyet M."/>
            <person name="Groussin M."/>
            <person name="Gibbons S.M."/>
            <person name="Avila-Pacheco J."/>
            <person name="Jiang X."/>
            <person name="Kearney S.M."/>
            <person name="Perrotta A.R."/>
            <person name="Berdy B."/>
            <person name="Zhao S."/>
            <person name="Lieberman T.D."/>
            <person name="Swanson P.K."/>
            <person name="Smith M."/>
            <person name="Roesemann S."/>
            <person name="Alexander J.E."/>
            <person name="Rich S.A."/>
            <person name="Livny J."/>
            <person name="Vlamakis H."/>
            <person name="Clish C."/>
            <person name="Bullock K."/>
            <person name="Deik A."/>
            <person name="Scott J."/>
            <person name="Pierce K.A."/>
            <person name="Xavier R.J."/>
            <person name="Alm E.J."/>
        </authorList>
    </citation>
    <scope>NUCLEOTIDE SEQUENCE [LARGE SCALE GENOMIC DNA]</scope>
    <source>
        <strain evidence="6 9">BIOML-A162</strain>
        <strain evidence="5 10">BIOML-A188</strain>
    </source>
</reference>
<dbReference type="EC" id="3.5.1.28" evidence="2"/>
<dbReference type="InterPro" id="IPR002508">
    <property type="entry name" value="MurNAc-LAA_cat"/>
</dbReference>
<dbReference type="OMA" id="CISALYY"/>
<dbReference type="Gene3D" id="3.40.630.40">
    <property type="entry name" value="Zn-dependent exopeptidases"/>
    <property type="match status" value="1"/>
</dbReference>
<dbReference type="GO" id="GO:0009253">
    <property type="term" value="P:peptidoglycan catabolic process"/>
    <property type="evidence" value="ECO:0007669"/>
    <property type="project" value="InterPro"/>
</dbReference>
<evidence type="ECO:0000313" key="10">
    <source>
        <dbReference type="Proteomes" id="UP000440614"/>
    </source>
</evidence>
<feature type="domain" description="MurNAc-LAA" evidence="4">
    <location>
        <begin position="89"/>
        <end position="210"/>
    </location>
</feature>
<dbReference type="PANTHER" id="PTHR30404">
    <property type="entry name" value="N-ACETYLMURAMOYL-L-ALANINE AMIDASE"/>
    <property type="match status" value="1"/>
</dbReference>
<dbReference type="AlphaFoldDB" id="A0A2J6ADP3"/>
<dbReference type="GO" id="GO:0030288">
    <property type="term" value="C:outer membrane-bounded periplasmic space"/>
    <property type="evidence" value="ECO:0007669"/>
    <property type="project" value="TreeGrafter"/>
</dbReference>
<evidence type="ECO:0000313" key="5">
    <source>
        <dbReference type="EMBL" id="KAB4307107.1"/>
    </source>
</evidence>
<organism evidence="7 8">
    <name type="scientific">Bacteroides thetaiotaomicron</name>
    <dbReference type="NCBI Taxonomy" id="818"/>
    <lineage>
        <taxon>Bacteria</taxon>
        <taxon>Pseudomonadati</taxon>
        <taxon>Bacteroidota</taxon>
        <taxon>Bacteroidia</taxon>
        <taxon>Bacteroidales</taxon>
        <taxon>Bacteroidaceae</taxon>
        <taxon>Bacteroides</taxon>
    </lineage>
</organism>
<gene>
    <name evidence="7" type="ORF">DW780_21245</name>
    <name evidence="6" type="ORF">GAN91_16630</name>
    <name evidence="5" type="ORF">GAO51_22380</name>
</gene>
<evidence type="ECO:0000313" key="6">
    <source>
        <dbReference type="EMBL" id="KAB4479860.1"/>
    </source>
</evidence>
<accession>A0A2J6ADP3</accession>
<dbReference type="GO" id="GO:0008745">
    <property type="term" value="F:N-acetylmuramoyl-L-alanine amidase activity"/>
    <property type="evidence" value="ECO:0007669"/>
    <property type="project" value="UniProtKB-EC"/>
</dbReference>
<protein>
    <recommendedName>
        <fullName evidence="2">N-acetylmuramoyl-L-alanine amidase</fullName>
        <ecNumber evidence="2">3.5.1.28</ecNumber>
    </recommendedName>
</protein>
<evidence type="ECO:0000313" key="9">
    <source>
        <dbReference type="Proteomes" id="UP000436858"/>
    </source>
</evidence>
<evidence type="ECO:0000259" key="4">
    <source>
        <dbReference type="SMART" id="SM00646"/>
    </source>
</evidence>
<dbReference type="Pfam" id="PF01520">
    <property type="entry name" value="Amidase_3"/>
    <property type="match status" value="1"/>
</dbReference>